<feature type="compositionally biased region" description="Polar residues" evidence="1">
    <location>
        <begin position="225"/>
        <end position="236"/>
    </location>
</feature>
<sequence length="326" mass="37011">MATTKLISRIDPGLVLGHTQDGDDKPGLNLFDEDFEAMLTEPYDPLWVATYNVHPSIPDSFLSNQTLERLFNNDAIKVGDEIYYRGSYETEKGTIEVEKVAKVIGMNRDTAKPYFIRPHVTITHRGIPQKELRTCHSPRDILAAFNEVEPKGSLEILNCWRTLRLRRGSLGLGSLHDVRQAWHLWKQVMFLWTSSKGIKYRKVRSPKKKRADYKQVVVTKDDSGPATQRATNPQFSDHLSLPVRSQAQDQVSPPLSQFAFQPVSQPVFQPVFQPSYPVQTIPYNGSEHGSEDESEDESEPDNEISYAVREFLEASKSLQGGKFVFT</sequence>
<reference evidence="2" key="1">
    <citation type="submission" date="2021-03" db="EMBL/GenBank/DDBJ databases">
        <authorList>
            <person name="Tagirdzhanova G."/>
        </authorList>
    </citation>
    <scope>NUCLEOTIDE SEQUENCE</scope>
</reference>
<comment type="caution">
    <text evidence="2">The sequence shown here is derived from an EMBL/GenBank/DDBJ whole genome shotgun (WGS) entry which is preliminary data.</text>
</comment>
<feature type="region of interest" description="Disordered" evidence="1">
    <location>
        <begin position="211"/>
        <end position="236"/>
    </location>
</feature>
<dbReference type="EMBL" id="CAJPDS010000073">
    <property type="protein sequence ID" value="CAF9934247.1"/>
    <property type="molecule type" value="Genomic_DNA"/>
</dbReference>
<organism evidence="2 3">
    <name type="scientific">Heterodermia speciosa</name>
    <dbReference type="NCBI Taxonomy" id="116794"/>
    <lineage>
        <taxon>Eukaryota</taxon>
        <taxon>Fungi</taxon>
        <taxon>Dikarya</taxon>
        <taxon>Ascomycota</taxon>
        <taxon>Pezizomycotina</taxon>
        <taxon>Lecanoromycetes</taxon>
        <taxon>OSLEUM clade</taxon>
        <taxon>Lecanoromycetidae</taxon>
        <taxon>Caliciales</taxon>
        <taxon>Physciaceae</taxon>
        <taxon>Heterodermia</taxon>
    </lineage>
</organism>
<keyword evidence="3" id="KW-1185">Reference proteome</keyword>
<evidence type="ECO:0000313" key="3">
    <source>
        <dbReference type="Proteomes" id="UP000664521"/>
    </source>
</evidence>
<name>A0A8H3G445_9LECA</name>
<feature type="compositionally biased region" description="Acidic residues" evidence="1">
    <location>
        <begin position="290"/>
        <end position="302"/>
    </location>
</feature>
<accession>A0A8H3G445</accession>
<evidence type="ECO:0000313" key="2">
    <source>
        <dbReference type="EMBL" id="CAF9934247.1"/>
    </source>
</evidence>
<protein>
    <submittedName>
        <fullName evidence="2">Uncharacterized protein</fullName>
    </submittedName>
</protein>
<evidence type="ECO:0000256" key="1">
    <source>
        <dbReference type="SAM" id="MobiDB-lite"/>
    </source>
</evidence>
<proteinExistence type="predicted"/>
<dbReference type="Proteomes" id="UP000664521">
    <property type="component" value="Unassembled WGS sequence"/>
</dbReference>
<dbReference type="AlphaFoldDB" id="A0A8H3G445"/>
<gene>
    <name evidence="2" type="ORF">HETSPECPRED_009157</name>
</gene>
<feature type="region of interest" description="Disordered" evidence="1">
    <location>
        <begin position="279"/>
        <end position="304"/>
    </location>
</feature>